<protein>
    <submittedName>
        <fullName evidence="3">YceG family protein</fullName>
    </submittedName>
</protein>
<dbReference type="Proteomes" id="UP001440599">
    <property type="component" value="Unassembled WGS sequence"/>
</dbReference>
<comment type="caution">
    <text evidence="3">The sequence shown here is derived from an EMBL/GenBank/DDBJ whole genome shotgun (WGS) entry which is preliminary data.</text>
</comment>
<feature type="domain" description="Putative component of 'biosynthetic module'" evidence="2">
    <location>
        <begin position="386"/>
        <end position="512"/>
    </location>
</feature>
<evidence type="ECO:0000256" key="1">
    <source>
        <dbReference type="SAM" id="MobiDB-lite"/>
    </source>
</evidence>
<evidence type="ECO:0000313" key="3">
    <source>
        <dbReference type="EMBL" id="MEQ2455481.1"/>
    </source>
</evidence>
<dbReference type="RefSeq" id="WP_349139170.1">
    <property type="nucleotide sequence ID" value="NZ_JBBMFT010000001.1"/>
</dbReference>
<feature type="domain" description="Putative component of 'biosynthetic module'" evidence="2">
    <location>
        <begin position="90"/>
        <end position="199"/>
    </location>
</feature>
<gene>
    <name evidence="3" type="ORF">WMO45_03020</name>
</gene>
<feature type="compositionally biased region" description="Pro residues" evidence="1">
    <location>
        <begin position="212"/>
        <end position="233"/>
    </location>
</feature>
<dbReference type="EMBL" id="JBBMFT010000001">
    <property type="protein sequence ID" value="MEQ2455481.1"/>
    <property type="molecule type" value="Genomic_DNA"/>
</dbReference>
<evidence type="ECO:0000313" key="4">
    <source>
        <dbReference type="Proteomes" id="UP001440599"/>
    </source>
</evidence>
<organism evidence="3 4">
    <name type="scientific">Flavonifractor hominis</name>
    <dbReference type="NCBI Taxonomy" id="3133178"/>
    <lineage>
        <taxon>Bacteria</taxon>
        <taxon>Bacillati</taxon>
        <taxon>Bacillota</taxon>
        <taxon>Clostridia</taxon>
        <taxon>Eubacteriales</taxon>
        <taxon>Oscillospiraceae</taxon>
        <taxon>Flavonifractor</taxon>
    </lineage>
</organism>
<sequence>MSQNCCFSAFYLPVSQRTPPKPCFLRVIGRDAAGESARFLSQVHTLADRNGVYLKDGVANPTEPEIRRFYDLVGERFVLSGALIRRHMTMWLGQLRPEQREALALALEQTLERLRSRGANDGVLRNAYIKFMCWFRGAFGHALTGLLRDVPPCILAEGELSKYDFYVLCLLHQAGCDVVYANPVSDASYRKQDPEGSCSILWQGELLTPEPRSAPPRPAQPRPAPVPPRPAPSPSRTVSSQPRPAQARPSPPPLGPAPWEGMGNTLCINRWADGQAVTEAVLLPASRRGKDGHMDTLFALCFGGDERSAYRTRLFRLRRALEQSPKRWKLLEGAAPPPTPAEVQRFQTVDKTLPGVHLIRAIAGALALNCGKVPQLLAQRAFTLAMESAAETNSVRLYNHGVRLACWMRRYLEPLFEGYDPEQLPALVCYGPVNEATVTLLWAVAHSGVDVLYFSPQKAGQTLFEASPLSHDWSEVVMEQDFPAEPFPQKEELLRASTTAYNAAREIDEMLHNDVGMFRTRSFPRSAAVTLRTTYDEVLQLWKEEAQFRPSFQTQGDTVHVPNLFAKINGVEGNVSDYWDTIRGLITPETHLITNVPFLVDPAPVMSIPKARAFFHNGRLDPVALKRSEQYRYGFLPDDTQNYMLEKMQTLIDCGLITDGGRDLPACVLSTLMGLSKDTLHTIQSFDFTRTIPKVVIVDVTDRVFSLAECILLGFFNLVGFDIAVFTPTGYRNVEAHLNPDAFQTLNAGEYRFDLTVPSLRGGRRGSGEWFSRLFGGN</sequence>
<reference evidence="3 4" key="1">
    <citation type="submission" date="2024-03" db="EMBL/GenBank/DDBJ databases">
        <title>Human intestinal bacterial collection.</title>
        <authorList>
            <person name="Pauvert C."/>
            <person name="Hitch T.C.A."/>
            <person name="Clavel T."/>
        </authorList>
    </citation>
    <scope>NUCLEOTIDE SEQUENCE [LARGE SCALE GENOMIC DNA]</scope>
    <source>
        <strain evidence="3 4">CLA-AP-H34</strain>
    </source>
</reference>
<accession>A0ABV1EPD0</accession>
<feature type="domain" description="Putative component of 'biosynthetic module'" evidence="2">
    <location>
        <begin position="533"/>
        <end position="745"/>
    </location>
</feature>
<dbReference type="Pfam" id="PF14266">
    <property type="entry name" value="YceG_bac"/>
    <property type="match status" value="3"/>
</dbReference>
<dbReference type="InterPro" id="IPR025647">
    <property type="entry name" value="YceG_bac"/>
</dbReference>
<feature type="region of interest" description="Disordered" evidence="1">
    <location>
        <begin position="208"/>
        <end position="259"/>
    </location>
</feature>
<name>A0ABV1EPD0_9FIRM</name>
<proteinExistence type="predicted"/>
<keyword evidence="4" id="KW-1185">Reference proteome</keyword>
<feature type="compositionally biased region" description="Low complexity" evidence="1">
    <location>
        <begin position="234"/>
        <end position="248"/>
    </location>
</feature>
<evidence type="ECO:0000259" key="2">
    <source>
        <dbReference type="Pfam" id="PF14266"/>
    </source>
</evidence>